<dbReference type="PRINTS" id="PR00463">
    <property type="entry name" value="EP450I"/>
</dbReference>
<dbReference type="GO" id="GO:0016705">
    <property type="term" value="F:oxidoreductase activity, acting on paired donors, with incorporation or reduction of molecular oxygen"/>
    <property type="evidence" value="ECO:0007669"/>
    <property type="project" value="InterPro"/>
</dbReference>
<comment type="cofactor">
    <cofactor evidence="2">
        <name>heme</name>
        <dbReference type="ChEBI" id="CHEBI:30413"/>
    </cofactor>
</comment>
<evidence type="ECO:0000313" key="5">
    <source>
        <dbReference type="EMBL" id="CAH1271890.1"/>
    </source>
</evidence>
<feature type="transmembrane region" description="Helical" evidence="4">
    <location>
        <begin position="12"/>
        <end position="30"/>
    </location>
</feature>
<dbReference type="GO" id="GO:0020037">
    <property type="term" value="F:heme binding"/>
    <property type="evidence" value="ECO:0007669"/>
    <property type="project" value="InterPro"/>
</dbReference>
<dbReference type="Pfam" id="PF00067">
    <property type="entry name" value="p450"/>
    <property type="match status" value="1"/>
</dbReference>
<keyword evidence="4" id="KW-1133">Transmembrane helix</keyword>
<gene>
    <name evidence="5" type="primary">CYP4F2</name>
    <name evidence="5" type="ORF">BLAG_LOCUS23722</name>
</gene>
<dbReference type="GO" id="GO:0005506">
    <property type="term" value="F:iron ion binding"/>
    <property type="evidence" value="ECO:0007669"/>
    <property type="project" value="InterPro"/>
</dbReference>
<evidence type="ECO:0000256" key="4">
    <source>
        <dbReference type="SAM" id="Phobius"/>
    </source>
</evidence>
<dbReference type="PANTHER" id="PTHR24291">
    <property type="entry name" value="CYTOCHROME P450 FAMILY 4"/>
    <property type="match status" value="1"/>
</dbReference>
<keyword evidence="4" id="KW-0472">Membrane</keyword>
<dbReference type="AlphaFoldDB" id="A0A8K0A9M1"/>
<dbReference type="PROSITE" id="PS00086">
    <property type="entry name" value="CYTOCHROME_P450"/>
    <property type="match status" value="1"/>
</dbReference>
<organism evidence="5 6">
    <name type="scientific">Branchiostoma lanceolatum</name>
    <name type="common">Common lancelet</name>
    <name type="synonym">Amphioxus lanceolatum</name>
    <dbReference type="NCBI Taxonomy" id="7740"/>
    <lineage>
        <taxon>Eukaryota</taxon>
        <taxon>Metazoa</taxon>
        <taxon>Chordata</taxon>
        <taxon>Cephalochordata</taxon>
        <taxon>Leptocardii</taxon>
        <taxon>Amphioxiformes</taxon>
        <taxon>Branchiostomatidae</taxon>
        <taxon>Branchiostoma</taxon>
    </lineage>
</organism>
<dbReference type="InterPro" id="IPR036396">
    <property type="entry name" value="Cyt_P450_sf"/>
</dbReference>
<dbReference type="SUPFAM" id="SSF48264">
    <property type="entry name" value="Cytochrome P450"/>
    <property type="match status" value="1"/>
</dbReference>
<dbReference type="Gene3D" id="1.10.630.10">
    <property type="entry name" value="Cytochrome P450"/>
    <property type="match status" value="1"/>
</dbReference>
<accession>A0A8K0A9M1</accession>
<keyword evidence="4" id="KW-0812">Transmembrane</keyword>
<keyword evidence="2 3" id="KW-0408">Iron</keyword>
<dbReference type="PANTHER" id="PTHR24291:SF201">
    <property type="entry name" value="CYTOCHROME P450, FAMILY 4, SUBFAMILY B, POLYPEPTIDE 7"/>
    <property type="match status" value="1"/>
</dbReference>
<dbReference type="PRINTS" id="PR00385">
    <property type="entry name" value="P450"/>
</dbReference>
<proteinExistence type="inferred from homology"/>
<dbReference type="InterPro" id="IPR050196">
    <property type="entry name" value="Cytochrome_P450_Monoox"/>
</dbReference>
<sequence length="512" mass="59007">MKSGVTPVDVAVGLLVPVVVYLLLAVAKFLRKHWRSVSAGRQFPFPPYHWLYGNIHLIDGHLGERYLSMIRRVVEKHPRAHSFWISCFLQPGFILTHPATIKQILKASTKKSEDYDQLRPWLGNGLIMSAGDVWKVHRRLLTPVFHFDILKQYVSVYNRATEQMIEKLSKYTGKEESFEMFQQASLCTMEVILQCAFSGGEMSEENKTAYTGAIKRIGILQVERNFNPLYMLFTAIYHLSPGGREFLRLCDFVHDTGGSIIKRRRQELERNPEILAEKKRLDFLDILLTARDEDGRGLTDLEIREHVDTFLFAGHDTTASALSWTLYSLAQHPHHQDKVREEVDQLLAGREEDTIEWEDLHKLPHLTMCLKEAMRLHSPVPLISRTVTEDTVIDGVHIPEDSYIGIHLYGLHHNPDIWGPQHMEFDPSRFHSDRMKDIDHDSHAFMPFSAGQRNCIGQNFALNEEKVILARLLHRFTFALDPARPVEKDMIVVMKTRHGMWMKVKSTGQTAD</sequence>
<dbReference type="InterPro" id="IPR017972">
    <property type="entry name" value="Cyt_P450_CS"/>
</dbReference>
<dbReference type="GO" id="GO:0004497">
    <property type="term" value="F:monooxygenase activity"/>
    <property type="evidence" value="ECO:0007669"/>
    <property type="project" value="UniProtKB-KW"/>
</dbReference>
<evidence type="ECO:0000313" key="6">
    <source>
        <dbReference type="Proteomes" id="UP000838412"/>
    </source>
</evidence>
<dbReference type="EMBL" id="OV696693">
    <property type="protein sequence ID" value="CAH1271890.1"/>
    <property type="molecule type" value="Genomic_DNA"/>
</dbReference>
<keyword evidence="3" id="KW-0503">Monooxygenase</keyword>
<keyword evidence="3" id="KW-0560">Oxidoreductase</keyword>
<dbReference type="Proteomes" id="UP000838412">
    <property type="component" value="Chromosome 8"/>
</dbReference>
<dbReference type="CDD" id="cd20659">
    <property type="entry name" value="CYP4B_4F-like"/>
    <property type="match status" value="1"/>
</dbReference>
<dbReference type="OrthoDB" id="1470350at2759"/>
<evidence type="ECO:0000256" key="1">
    <source>
        <dbReference type="ARBA" id="ARBA00010617"/>
    </source>
</evidence>
<name>A0A8K0A9M1_BRALA</name>
<keyword evidence="2 3" id="KW-0479">Metal-binding</keyword>
<reference evidence="5" key="1">
    <citation type="submission" date="2022-01" db="EMBL/GenBank/DDBJ databases">
        <authorList>
            <person name="Braso-Vives M."/>
        </authorList>
    </citation>
    <scope>NUCLEOTIDE SEQUENCE</scope>
</reference>
<evidence type="ECO:0000256" key="2">
    <source>
        <dbReference type="PIRSR" id="PIRSR602401-1"/>
    </source>
</evidence>
<protein>
    <submittedName>
        <fullName evidence="5">CYP4F2 protein</fullName>
    </submittedName>
</protein>
<comment type="similarity">
    <text evidence="1 3">Belongs to the cytochrome P450 family.</text>
</comment>
<keyword evidence="2 3" id="KW-0349">Heme</keyword>
<evidence type="ECO:0000256" key="3">
    <source>
        <dbReference type="RuleBase" id="RU000461"/>
    </source>
</evidence>
<dbReference type="InterPro" id="IPR001128">
    <property type="entry name" value="Cyt_P450"/>
</dbReference>
<keyword evidence="6" id="KW-1185">Reference proteome</keyword>
<dbReference type="InterPro" id="IPR002401">
    <property type="entry name" value="Cyt_P450_E_grp-I"/>
</dbReference>
<feature type="binding site" description="axial binding residue" evidence="2">
    <location>
        <position position="455"/>
    </location>
    <ligand>
        <name>heme</name>
        <dbReference type="ChEBI" id="CHEBI:30413"/>
    </ligand>
    <ligandPart>
        <name>Fe</name>
        <dbReference type="ChEBI" id="CHEBI:18248"/>
    </ligandPart>
</feature>